<feature type="transmembrane region" description="Helical" evidence="1">
    <location>
        <begin position="39"/>
        <end position="58"/>
    </location>
</feature>
<feature type="domain" description="Fatty acid desaturase" evidence="2">
    <location>
        <begin position="40"/>
        <end position="134"/>
    </location>
</feature>
<reference evidence="3" key="2">
    <citation type="journal article" date="2024" name="Antonie Van Leeuwenhoek">
        <title>Roseihalotalea indica gen. nov., sp. nov., a halophilic Bacteroidetes from mesopelagic Southwest Indian Ocean with higher carbohydrate metabolic potential.</title>
        <authorList>
            <person name="Chen B."/>
            <person name="Zhang M."/>
            <person name="Lin D."/>
            <person name="Ye J."/>
            <person name="Tang K."/>
        </authorList>
    </citation>
    <scope>NUCLEOTIDE SEQUENCE</scope>
    <source>
        <strain evidence="3">TK19036</strain>
    </source>
</reference>
<dbReference type="InterPro" id="IPR005804">
    <property type="entry name" value="FA_desaturase_dom"/>
</dbReference>
<evidence type="ECO:0000313" key="3">
    <source>
        <dbReference type="EMBL" id="WKN35798.1"/>
    </source>
</evidence>
<accession>A0AA49JCM7</accession>
<dbReference type="AlphaFoldDB" id="A0AA49JCM7"/>
<feature type="transmembrane region" description="Helical" evidence="1">
    <location>
        <begin position="12"/>
        <end position="33"/>
    </location>
</feature>
<feature type="transmembrane region" description="Helical" evidence="1">
    <location>
        <begin position="127"/>
        <end position="147"/>
    </location>
</feature>
<name>A0AA49JCM7_9BACT</name>
<evidence type="ECO:0000256" key="1">
    <source>
        <dbReference type="SAM" id="Phobius"/>
    </source>
</evidence>
<reference evidence="3" key="1">
    <citation type="journal article" date="2023" name="Comput. Struct. Biotechnol. J.">
        <title>Discovery of a novel marine Bacteroidetes with a rich repertoire of carbohydrate-active enzymes.</title>
        <authorList>
            <person name="Chen B."/>
            <person name="Liu G."/>
            <person name="Chen Q."/>
            <person name="Wang H."/>
            <person name="Liu L."/>
            <person name="Tang K."/>
        </authorList>
    </citation>
    <scope>NUCLEOTIDE SEQUENCE</scope>
    <source>
        <strain evidence="3">TK19036</strain>
    </source>
</reference>
<evidence type="ECO:0000259" key="2">
    <source>
        <dbReference type="Pfam" id="PF00487"/>
    </source>
</evidence>
<dbReference type="Pfam" id="PF00487">
    <property type="entry name" value="FA_desaturase"/>
    <property type="match status" value="1"/>
</dbReference>
<protein>
    <submittedName>
        <fullName evidence="3">Fatty acid desaturase</fullName>
        <ecNumber evidence="3">1.14.19.-</ecNumber>
    </submittedName>
</protein>
<dbReference type="GO" id="GO:0016491">
    <property type="term" value="F:oxidoreductase activity"/>
    <property type="evidence" value="ECO:0007669"/>
    <property type="project" value="UniProtKB-KW"/>
</dbReference>
<dbReference type="EMBL" id="CP120682">
    <property type="protein sequence ID" value="WKN35798.1"/>
    <property type="molecule type" value="Genomic_DNA"/>
</dbReference>
<keyword evidence="1" id="KW-0812">Transmembrane</keyword>
<proteinExistence type="predicted"/>
<organism evidence="3">
    <name type="scientific">Roseihalotalea indica</name>
    <dbReference type="NCBI Taxonomy" id="2867963"/>
    <lineage>
        <taxon>Bacteria</taxon>
        <taxon>Pseudomonadati</taxon>
        <taxon>Bacteroidota</taxon>
        <taxon>Cytophagia</taxon>
        <taxon>Cytophagales</taxon>
        <taxon>Catalimonadaceae</taxon>
        <taxon>Roseihalotalea</taxon>
    </lineage>
</organism>
<sequence>MKPWYQEKGVWIGLSIISLWFASLGWLLSAYQVNFASPFTYLFMLVQTHLYTGLFITAHDAMHGAVSRQKVLNKTIGSIAAGLFAYNSYQRLFPKHHQHHRFVATDQDPDYHGGGFIPWYIKFAREYVSIWQILLMAVTYEVLIRFFPKPNVILFYILPSLLSTLQLFYFGTYLPHRGEHNNKHQSHTQPKNHIWAFLSCYFFGYHYEHHNTPGVPWWRLYKEKELLETKQVKAR</sequence>
<dbReference type="GO" id="GO:0006629">
    <property type="term" value="P:lipid metabolic process"/>
    <property type="evidence" value="ECO:0007669"/>
    <property type="project" value="InterPro"/>
</dbReference>
<dbReference type="EC" id="1.14.19.-" evidence="3"/>
<gene>
    <name evidence="3" type="ORF">K4G66_25860</name>
</gene>
<keyword evidence="1" id="KW-0472">Membrane</keyword>
<feature type="transmembrane region" description="Helical" evidence="1">
    <location>
        <begin position="153"/>
        <end position="174"/>
    </location>
</feature>
<keyword evidence="3" id="KW-0560">Oxidoreductase</keyword>
<keyword evidence="1" id="KW-1133">Transmembrane helix</keyword>